<protein>
    <submittedName>
        <fullName evidence="1">Uncharacterized protein</fullName>
    </submittedName>
</protein>
<reference evidence="1 2" key="1">
    <citation type="submission" date="2016-03" db="EMBL/GenBank/DDBJ databases">
        <authorList>
            <person name="Ploux O."/>
        </authorList>
    </citation>
    <scope>NUCLEOTIDE SEQUENCE [LARGE SCALE GENOMIC DNA]</scope>
    <source>
        <strain evidence="1 2">URUG2</strain>
    </source>
</reference>
<dbReference type="Proteomes" id="UP000225277">
    <property type="component" value="Unassembled WGS sequence"/>
</dbReference>
<organism evidence="1 2">
    <name type="scientific">Ramularia collo-cygni</name>
    <dbReference type="NCBI Taxonomy" id="112498"/>
    <lineage>
        <taxon>Eukaryota</taxon>
        <taxon>Fungi</taxon>
        <taxon>Dikarya</taxon>
        <taxon>Ascomycota</taxon>
        <taxon>Pezizomycotina</taxon>
        <taxon>Dothideomycetes</taxon>
        <taxon>Dothideomycetidae</taxon>
        <taxon>Mycosphaerellales</taxon>
        <taxon>Mycosphaerellaceae</taxon>
        <taxon>Ramularia</taxon>
    </lineage>
</organism>
<name>A0A2D3V4C7_9PEZI</name>
<proteinExistence type="predicted"/>
<dbReference type="EMBL" id="FJUY01000025">
    <property type="protein sequence ID" value="CZT25147.1"/>
    <property type="molecule type" value="Genomic_DNA"/>
</dbReference>
<evidence type="ECO:0000313" key="2">
    <source>
        <dbReference type="Proteomes" id="UP000225277"/>
    </source>
</evidence>
<gene>
    <name evidence="1" type="ORF">RCC_10876</name>
</gene>
<accession>A0A2D3V4C7</accession>
<dbReference type="AlphaFoldDB" id="A0A2D3V4C7"/>
<evidence type="ECO:0000313" key="1">
    <source>
        <dbReference type="EMBL" id="CZT25147.1"/>
    </source>
</evidence>
<keyword evidence="2" id="KW-1185">Reference proteome</keyword>
<dbReference type="GeneID" id="35605911"/>
<dbReference type="RefSeq" id="XP_023631870.1">
    <property type="nucleotide sequence ID" value="XM_023776102.1"/>
</dbReference>
<sequence length="231" mass="24911">MSFAARAIPSKRKATTPDDALWSFGHHRLVATASLIWCQITMARPGQLGGDKNIIIGGTRTGHLARQVIRVGVQCLPQHKVGADPCMSATTIISHAATLPTRPAARPVCFITELMDVLELGHRRWSWTPSGPPPKANPRNLVSTQRVASGAAEQSICWLCAGCLTSLYRTVQDHRGTCLRTEKKAGRHGINKCARDSFLDAASSCTPDRSVAAPVWPILAPPIQAPDALTR</sequence>